<feature type="non-terminal residue" evidence="1">
    <location>
        <position position="1"/>
    </location>
</feature>
<organism evidence="1">
    <name type="scientific">Ornithodoros brasiliensis</name>
    <name type="common">Mouro tick</name>
    <dbReference type="NCBI Taxonomy" id="888526"/>
    <lineage>
        <taxon>Eukaryota</taxon>
        <taxon>Metazoa</taxon>
        <taxon>Ecdysozoa</taxon>
        <taxon>Arthropoda</taxon>
        <taxon>Chelicerata</taxon>
        <taxon>Arachnida</taxon>
        <taxon>Acari</taxon>
        <taxon>Parasitiformes</taxon>
        <taxon>Ixodida</taxon>
        <taxon>Ixodoidea</taxon>
        <taxon>Argasidae</taxon>
        <taxon>Ornithodorinae</taxon>
        <taxon>Ornithodoros</taxon>
    </lineage>
</organism>
<evidence type="ECO:0000313" key="1">
    <source>
        <dbReference type="EMBL" id="JAT79100.1"/>
    </source>
</evidence>
<accession>A0A1D2AIU5</accession>
<sequence>TIAAITVSPSYSQFLFICVHRTLLWEYLERQATAISTRKEGVAESSGDEFNLSLLFLVRTSNINKIQHGKNIFKMG</sequence>
<name>A0A1D2AIU5_ORNBR</name>
<reference evidence="1" key="1">
    <citation type="submission" date="2016-07" db="EMBL/GenBank/DDBJ databases">
        <title>Salivary Glands transcriptome analysis on engorged females of Ornithodoros brasiliensis (Acari:Argasidae).</title>
        <authorList>
            <person name="Simons S.M."/>
            <person name="Carvalho E."/>
            <person name="Junqueira-de-Azevedo I."/>
            <person name="Ho P.L."/>
            <person name="Giovanni D."/>
            <person name="Mendonca R."/>
            <person name="Onofrio V."/>
            <person name="Landulfo G."/>
            <person name="Ramirez D."/>
            <person name="Barros-Battesti D."/>
        </authorList>
    </citation>
    <scope>NUCLEOTIDE SEQUENCE</scope>
    <source>
        <strain evidence="1">Female</strain>
        <tissue evidence="1">Salivary gland</tissue>
    </source>
</reference>
<proteinExistence type="predicted"/>
<protein>
    <submittedName>
        <fullName evidence="1">Uncharacterized protein</fullName>
    </submittedName>
</protein>
<dbReference type="AlphaFoldDB" id="A0A1D2AIU5"/>
<feature type="non-terminal residue" evidence="1">
    <location>
        <position position="76"/>
    </location>
</feature>
<dbReference type="EMBL" id="GETE01000456">
    <property type="protein sequence ID" value="JAT79100.1"/>
    <property type="molecule type" value="Transcribed_RNA"/>
</dbReference>